<comment type="caution">
    <text evidence="2">The sequence shown here is derived from an EMBL/GenBank/DDBJ whole genome shotgun (WGS) entry which is preliminary data.</text>
</comment>
<evidence type="ECO:0000256" key="1">
    <source>
        <dbReference type="SAM" id="SignalP"/>
    </source>
</evidence>
<dbReference type="AlphaFoldDB" id="A0A917Z8Q1"/>
<feature type="signal peptide" evidence="1">
    <location>
        <begin position="1"/>
        <end position="27"/>
    </location>
</feature>
<reference evidence="2 3" key="1">
    <citation type="journal article" date="2014" name="Int. J. Syst. Evol. Microbiol.">
        <title>Complete genome sequence of Corynebacterium casei LMG S-19264T (=DSM 44701T), isolated from a smear-ripened cheese.</title>
        <authorList>
            <consortium name="US DOE Joint Genome Institute (JGI-PGF)"/>
            <person name="Walter F."/>
            <person name="Albersmeier A."/>
            <person name="Kalinowski J."/>
            <person name="Ruckert C."/>
        </authorList>
    </citation>
    <scope>NUCLEOTIDE SEQUENCE [LARGE SCALE GENOMIC DNA]</scope>
    <source>
        <strain evidence="2 3">CGMCC 1.7286</strain>
    </source>
</reference>
<dbReference type="Proteomes" id="UP000599578">
    <property type="component" value="Unassembled WGS sequence"/>
</dbReference>
<feature type="chain" id="PRO_5037157268" evidence="1">
    <location>
        <begin position="28"/>
        <end position="538"/>
    </location>
</feature>
<evidence type="ECO:0000313" key="2">
    <source>
        <dbReference type="EMBL" id="GGO77566.1"/>
    </source>
</evidence>
<sequence length="538" mass="56263">MNTGPILKLVSIMLATSGLLAFPPAQGADNDKGRPGWRTVVNQNDVMPGAPAGQTFNSFNQPSVNARGIVTFRARSRGGSPGGHPLHGIFARDMGRGAPAFLLADTLTPVPDPNNAGTDFNEFPAFPRIAMRSANIASRGNHPPVWVYADTRAGTAGIYARLSARGDNGDLVTGAAKLGAVPGFEFLAVPGYLDPLPFDVFPGAPAITDDGVIAFKGNYTDSTARTGVFFRPLDAAAEGGAAPVMPIADSGTPLPDPGRCAPGTRFGSTAPPSAVTGSLVFVGLDNEEQPSCGGLYRAPLAANPALRTLVSLETSVPGSEGQTFNRLGEALSYDGRFVTFWGAWGDATHSLQLDCPREGNKERIAYCLAAFGDGYEVEIPANQGIFLLDIRRGLLSRIADTDSDFSSFLYWNFSGRVPGGGGEDDGEFARWRVSSFAAVSGSGGAARVVFKAHSDNGNSGGLDGLYLVRHPGRVPMQMLLQAGMPGSLLDAEAPAGATVTEIGLERDGYRGNWLAISAKMAVEGEDEDGMAGIYVIHP</sequence>
<dbReference type="EMBL" id="BMLT01000002">
    <property type="protein sequence ID" value="GGO77566.1"/>
    <property type="molecule type" value="Genomic_DNA"/>
</dbReference>
<evidence type="ECO:0000313" key="3">
    <source>
        <dbReference type="Proteomes" id="UP000599578"/>
    </source>
</evidence>
<protein>
    <submittedName>
        <fullName evidence="2">Uncharacterized protein</fullName>
    </submittedName>
</protein>
<keyword evidence="3" id="KW-1185">Reference proteome</keyword>
<proteinExistence type="predicted"/>
<accession>A0A917Z8Q1</accession>
<dbReference type="RefSeq" id="WP_188858439.1">
    <property type="nucleotide sequence ID" value="NZ_BMLT01000002.1"/>
</dbReference>
<gene>
    <name evidence="2" type="ORF">GCM10011348_07410</name>
</gene>
<keyword evidence="1" id="KW-0732">Signal</keyword>
<name>A0A917Z8Q1_9GAMM</name>
<organism evidence="2 3">
    <name type="scientific">Marinobacterium nitratireducens</name>
    <dbReference type="NCBI Taxonomy" id="518897"/>
    <lineage>
        <taxon>Bacteria</taxon>
        <taxon>Pseudomonadati</taxon>
        <taxon>Pseudomonadota</taxon>
        <taxon>Gammaproteobacteria</taxon>
        <taxon>Oceanospirillales</taxon>
        <taxon>Oceanospirillaceae</taxon>
        <taxon>Marinobacterium</taxon>
    </lineage>
</organism>